<evidence type="ECO:0000313" key="10">
    <source>
        <dbReference type="EMBL" id="TBU31329.1"/>
    </source>
</evidence>
<dbReference type="Pfam" id="PF02811">
    <property type="entry name" value="PHP"/>
    <property type="match status" value="1"/>
</dbReference>
<dbReference type="InterPro" id="IPR004013">
    <property type="entry name" value="PHP_dom"/>
</dbReference>
<evidence type="ECO:0000256" key="3">
    <source>
        <dbReference type="ARBA" id="ARBA00013085"/>
    </source>
</evidence>
<protein>
    <recommendedName>
        <fullName evidence="3 8">Histidinol-phosphatase</fullName>
        <shortName evidence="8">HolPase</shortName>
        <ecNumber evidence="3 8">3.1.3.15</ecNumber>
    </recommendedName>
</protein>
<accession>A0A4Q9MTZ7</accession>
<evidence type="ECO:0000259" key="9">
    <source>
        <dbReference type="Pfam" id="PF02811"/>
    </source>
</evidence>
<dbReference type="GO" id="GO:0004401">
    <property type="term" value="F:histidinol-phosphatase activity"/>
    <property type="evidence" value="ECO:0007669"/>
    <property type="project" value="UniProtKB-UniRule"/>
</dbReference>
<dbReference type="GO" id="GO:0000105">
    <property type="term" value="P:L-histidine biosynthetic process"/>
    <property type="evidence" value="ECO:0007669"/>
    <property type="project" value="UniProtKB-UniRule"/>
</dbReference>
<evidence type="ECO:0000256" key="1">
    <source>
        <dbReference type="ARBA" id="ARBA00004970"/>
    </source>
</evidence>
<comment type="catalytic activity">
    <reaction evidence="7 8">
        <text>L-histidinol phosphate + H2O = L-histidinol + phosphate</text>
        <dbReference type="Rhea" id="RHEA:14465"/>
        <dbReference type="ChEBI" id="CHEBI:15377"/>
        <dbReference type="ChEBI" id="CHEBI:43474"/>
        <dbReference type="ChEBI" id="CHEBI:57699"/>
        <dbReference type="ChEBI" id="CHEBI:57980"/>
        <dbReference type="EC" id="3.1.3.15"/>
    </reaction>
</comment>
<dbReference type="InterPro" id="IPR016195">
    <property type="entry name" value="Pol/histidinol_Pase-like"/>
</dbReference>
<dbReference type="CDD" id="cd12110">
    <property type="entry name" value="PHP_HisPPase_Hisj_like"/>
    <property type="match status" value="1"/>
</dbReference>
<dbReference type="SUPFAM" id="SSF89550">
    <property type="entry name" value="PHP domain-like"/>
    <property type="match status" value="1"/>
</dbReference>
<evidence type="ECO:0000256" key="6">
    <source>
        <dbReference type="ARBA" id="ARBA00023102"/>
    </source>
</evidence>
<dbReference type="AlphaFoldDB" id="A0A4Q9MTZ7"/>
<keyword evidence="6 8" id="KW-0368">Histidine biosynthesis</keyword>
<evidence type="ECO:0000256" key="4">
    <source>
        <dbReference type="ARBA" id="ARBA00022605"/>
    </source>
</evidence>
<evidence type="ECO:0000256" key="7">
    <source>
        <dbReference type="ARBA" id="ARBA00049158"/>
    </source>
</evidence>
<dbReference type="InterPro" id="IPR010140">
    <property type="entry name" value="Histidinol_P_phosphatase_HisJ"/>
</dbReference>
<comment type="pathway">
    <text evidence="1 8">Amino-acid biosynthesis; L-histidine biosynthesis; L-histidine from 5-phospho-alpha-D-ribose 1-diphosphate: step 8/9.</text>
</comment>
<gene>
    <name evidence="10" type="ORF">BD311DRAFT_753092</name>
</gene>
<dbReference type="GO" id="GO:0005737">
    <property type="term" value="C:cytoplasm"/>
    <property type="evidence" value="ECO:0007669"/>
    <property type="project" value="TreeGrafter"/>
</dbReference>
<dbReference type="PANTHER" id="PTHR21039:SF0">
    <property type="entry name" value="HISTIDINOL-PHOSPHATASE"/>
    <property type="match status" value="1"/>
</dbReference>
<dbReference type="PANTHER" id="PTHR21039">
    <property type="entry name" value="HISTIDINOL PHOSPHATASE-RELATED"/>
    <property type="match status" value="1"/>
</dbReference>
<keyword evidence="4 8" id="KW-0028">Amino-acid biosynthesis</keyword>
<sequence length="319" mass="36551">MPHSHHSHSGQFCRHAAGTLEQVVLQAIEQGFETFGLTEHVPRYRTADLYPEEASMPLESLISQFDAFLDEAHRLKAKYADRINLLVGLETEHITSSDLDKLSELLETAGPRIEYLVGSVHHVHAIPIDFDYDTFTKSLSSFSSPSGTEKERMEAFLCSYFDSQYELMRRFHPEIIGHFDLCRLYNPTLQFSDYPDTQEKIRRNIRFAVSYGALFELNAAAFRKGWDAAYPGEDVVKIIMQEGGRFALSDDSHGPHAVGLNYSRLLEYGRRVGITEIWVLRSSQSPSAAGRRVTPQLLDGHWWEHRFWRGRRPSDDRVC</sequence>
<feature type="domain" description="PHP" evidence="9">
    <location>
        <begin position="5"/>
        <end position="219"/>
    </location>
</feature>
<keyword evidence="5 8" id="KW-0378">Hydrolase</keyword>
<evidence type="ECO:0000256" key="8">
    <source>
        <dbReference type="RuleBase" id="RU366003"/>
    </source>
</evidence>
<dbReference type="NCBIfam" id="TIGR01856">
    <property type="entry name" value="hisJ_fam"/>
    <property type="match status" value="1"/>
</dbReference>
<organism evidence="10">
    <name type="scientific">Dichomitus squalens</name>
    <dbReference type="NCBI Taxonomy" id="114155"/>
    <lineage>
        <taxon>Eukaryota</taxon>
        <taxon>Fungi</taxon>
        <taxon>Dikarya</taxon>
        <taxon>Basidiomycota</taxon>
        <taxon>Agaricomycotina</taxon>
        <taxon>Agaricomycetes</taxon>
        <taxon>Polyporales</taxon>
        <taxon>Polyporaceae</taxon>
        <taxon>Dichomitus</taxon>
    </lineage>
</organism>
<name>A0A4Q9MTZ7_9APHY</name>
<evidence type="ECO:0000256" key="5">
    <source>
        <dbReference type="ARBA" id="ARBA00022801"/>
    </source>
</evidence>
<evidence type="ECO:0000256" key="2">
    <source>
        <dbReference type="ARBA" id="ARBA00009152"/>
    </source>
</evidence>
<dbReference type="Gene3D" id="3.20.20.140">
    <property type="entry name" value="Metal-dependent hydrolases"/>
    <property type="match status" value="1"/>
</dbReference>
<dbReference type="UniPathway" id="UPA00031">
    <property type="reaction ID" value="UER00013"/>
</dbReference>
<dbReference type="EC" id="3.1.3.15" evidence="3 8"/>
<reference evidence="10" key="1">
    <citation type="submission" date="2019-01" db="EMBL/GenBank/DDBJ databases">
        <title>Draft genome sequences of three monokaryotic isolates of the white-rot basidiomycete fungus Dichomitus squalens.</title>
        <authorList>
            <consortium name="DOE Joint Genome Institute"/>
            <person name="Lopez S.C."/>
            <person name="Andreopoulos B."/>
            <person name="Pangilinan J."/>
            <person name="Lipzen A."/>
            <person name="Riley R."/>
            <person name="Ahrendt S."/>
            <person name="Ng V."/>
            <person name="Barry K."/>
            <person name="Daum C."/>
            <person name="Grigoriev I.V."/>
            <person name="Hilden K.S."/>
            <person name="Makela M.R."/>
            <person name="de Vries R.P."/>
        </authorList>
    </citation>
    <scope>NUCLEOTIDE SEQUENCE [LARGE SCALE GENOMIC DNA]</scope>
    <source>
        <strain evidence="10">OM18370.1</strain>
    </source>
</reference>
<comment type="similarity">
    <text evidence="2 8">Belongs to the PHP hydrolase family. HisK subfamily.</text>
</comment>
<dbReference type="EMBL" id="ML143400">
    <property type="protein sequence ID" value="TBU31329.1"/>
    <property type="molecule type" value="Genomic_DNA"/>
</dbReference>
<dbReference type="OrthoDB" id="5957391at2759"/>
<proteinExistence type="inferred from homology"/>
<dbReference type="Proteomes" id="UP000292957">
    <property type="component" value="Unassembled WGS sequence"/>
</dbReference>